<sequence length="322" mass="37008">MKIASIQACTHAIVMKEMCATCGKDLRERPGIRGSLKEATVANVSMVHHVPELIISDELALKIGTEDRQRLLKAHKLVLLVDLDQTLVHTTNQKYEMEPDTLALKIGTEDRQRLLKAHKLVLLVDLDQTLVHTTNQKYEMEPDTMHVISYGERQYAHRIAEFLDPDKKYFGQRILSRDELFCAMYKTRNMRALFPCGDHMIAMIDDRPDVWQYSDALIQVKPYQFFKDVGDINAPQTAKNDSPGAGNYPETDAETAKDKTLKYVAAVLTKVHRVFYELYDETKVDSLPVRCFWGRKRFYTNFIHPCRAFTVGLDKTKVKILV</sequence>
<feature type="domain" description="FCP1 homology" evidence="7">
    <location>
        <begin position="72"/>
        <end position="244"/>
    </location>
</feature>
<keyword evidence="9" id="KW-1185">Reference proteome</keyword>
<comment type="catalytic activity">
    <reaction evidence="5">
        <text>O-phospho-L-seryl-[protein] + H2O = L-seryl-[protein] + phosphate</text>
        <dbReference type="Rhea" id="RHEA:20629"/>
        <dbReference type="Rhea" id="RHEA-COMP:9863"/>
        <dbReference type="Rhea" id="RHEA-COMP:11604"/>
        <dbReference type="ChEBI" id="CHEBI:15377"/>
        <dbReference type="ChEBI" id="CHEBI:29999"/>
        <dbReference type="ChEBI" id="CHEBI:43474"/>
        <dbReference type="ChEBI" id="CHEBI:83421"/>
        <dbReference type="EC" id="3.1.3.16"/>
    </reaction>
</comment>
<protein>
    <recommendedName>
        <fullName evidence="2">protein-serine/threonine phosphatase</fullName>
        <ecNumber evidence="2">3.1.3.16</ecNumber>
    </recommendedName>
</protein>
<dbReference type="SMART" id="SM00577">
    <property type="entry name" value="CPDc"/>
    <property type="match status" value="1"/>
</dbReference>
<accession>A0A183EDF3</accession>
<dbReference type="PROSITE" id="PS50969">
    <property type="entry name" value="FCP1"/>
    <property type="match status" value="1"/>
</dbReference>
<dbReference type="Pfam" id="PF03031">
    <property type="entry name" value="NIF"/>
    <property type="match status" value="1"/>
</dbReference>
<dbReference type="OrthoDB" id="10249888at2759"/>
<evidence type="ECO:0000256" key="2">
    <source>
        <dbReference type="ARBA" id="ARBA00013081"/>
    </source>
</evidence>
<comment type="catalytic activity">
    <reaction evidence="6">
        <text>O-phospho-L-threonyl-[protein] + H2O = L-threonyl-[protein] + phosphate</text>
        <dbReference type="Rhea" id="RHEA:47004"/>
        <dbReference type="Rhea" id="RHEA-COMP:11060"/>
        <dbReference type="Rhea" id="RHEA-COMP:11605"/>
        <dbReference type="ChEBI" id="CHEBI:15377"/>
        <dbReference type="ChEBI" id="CHEBI:30013"/>
        <dbReference type="ChEBI" id="CHEBI:43474"/>
        <dbReference type="ChEBI" id="CHEBI:61977"/>
        <dbReference type="EC" id="3.1.3.16"/>
    </reaction>
</comment>
<dbReference type="Proteomes" id="UP000271098">
    <property type="component" value="Unassembled WGS sequence"/>
</dbReference>
<dbReference type="InterPro" id="IPR036412">
    <property type="entry name" value="HAD-like_sf"/>
</dbReference>
<proteinExistence type="predicted"/>
<evidence type="ECO:0000313" key="10">
    <source>
        <dbReference type="WBParaSite" id="GPUH_0001901901-mRNA-1"/>
    </source>
</evidence>
<dbReference type="InterPro" id="IPR039189">
    <property type="entry name" value="Fcp1"/>
</dbReference>
<dbReference type="SUPFAM" id="SSF56784">
    <property type="entry name" value="HAD-like"/>
    <property type="match status" value="1"/>
</dbReference>
<reference evidence="8 9" key="2">
    <citation type="submission" date="2018-11" db="EMBL/GenBank/DDBJ databases">
        <authorList>
            <consortium name="Pathogen Informatics"/>
        </authorList>
    </citation>
    <scope>NUCLEOTIDE SEQUENCE [LARGE SCALE GENOMIC DNA]</scope>
</reference>
<dbReference type="EMBL" id="UYRT01087722">
    <property type="protein sequence ID" value="VDN32901.1"/>
    <property type="molecule type" value="Genomic_DNA"/>
</dbReference>
<dbReference type="Gene3D" id="3.40.50.1000">
    <property type="entry name" value="HAD superfamily/HAD-like"/>
    <property type="match status" value="3"/>
</dbReference>
<dbReference type="AlphaFoldDB" id="A0A183EDF3"/>
<evidence type="ECO:0000259" key="7">
    <source>
        <dbReference type="PROSITE" id="PS50969"/>
    </source>
</evidence>
<comment type="subcellular location">
    <subcellularLocation>
        <location evidence="1">Nucleus</location>
    </subcellularLocation>
</comment>
<dbReference type="PANTHER" id="PTHR23081">
    <property type="entry name" value="RNA POLYMERASE II CTD PHOSPHATASE"/>
    <property type="match status" value="1"/>
</dbReference>
<dbReference type="InterPro" id="IPR004274">
    <property type="entry name" value="FCP1_dom"/>
</dbReference>
<reference evidence="10" key="1">
    <citation type="submission" date="2016-06" db="UniProtKB">
        <authorList>
            <consortium name="WormBaseParasite"/>
        </authorList>
    </citation>
    <scope>IDENTIFICATION</scope>
</reference>
<gene>
    <name evidence="8" type="ORF">GPUH_LOCUS18993</name>
</gene>
<dbReference type="EC" id="3.1.3.16" evidence="2"/>
<evidence type="ECO:0000313" key="9">
    <source>
        <dbReference type="Proteomes" id="UP000271098"/>
    </source>
</evidence>
<organism evidence="10">
    <name type="scientific">Gongylonema pulchrum</name>
    <dbReference type="NCBI Taxonomy" id="637853"/>
    <lineage>
        <taxon>Eukaryota</taxon>
        <taxon>Metazoa</taxon>
        <taxon>Ecdysozoa</taxon>
        <taxon>Nematoda</taxon>
        <taxon>Chromadorea</taxon>
        <taxon>Rhabditida</taxon>
        <taxon>Spirurina</taxon>
        <taxon>Spiruromorpha</taxon>
        <taxon>Spiruroidea</taxon>
        <taxon>Gongylonematidae</taxon>
        <taxon>Gongylonema</taxon>
    </lineage>
</organism>
<keyword evidence="4" id="KW-0539">Nucleus</keyword>
<name>A0A183EDF3_9BILA</name>
<dbReference type="PANTHER" id="PTHR23081:SF36">
    <property type="entry name" value="RNA POLYMERASE II SUBUNIT A C-TERMINAL DOMAIN PHOSPHATASE"/>
    <property type="match status" value="1"/>
</dbReference>
<dbReference type="InterPro" id="IPR023214">
    <property type="entry name" value="HAD_sf"/>
</dbReference>
<evidence type="ECO:0000256" key="3">
    <source>
        <dbReference type="ARBA" id="ARBA00022801"/>
    </source>
</evidence>
<evidence type="ECO:0000256" key="6">
    <source>
        <dbReference type="ARBA" id="ARBA00048336"/>
    </source>
</evidence>
<dbReference type="WBParaSite" id="GPUH_0001901901-mRNA-1">
    <property type="protein sequence ID" value="GPUH_0001901901-mRNA-1"/>
    <property type="gene ID" value="GPUH_0001901901"/>
</dbReference>
<dbReference type="GO" id="GO:0005634">
    <property type="term" value="C:nucleus"/>
    <property type="evidence" value="ECO:0007669"/>
    <property type="project" value="UniProtKB-SubCell"/>
</dbReference>
<keyword evidence="3" id="KW-0378">Hydrolase</keyword>
<dbReference type="GO" id="GO:0008420">
    <property type="term" value="F:RNA polymerase II CTD heptapeptide repeat phosphatase activity"/>
    <property type="evidence" value="ECO:0007669"/>
    <property type="project" value="InterPro"/>
</dbReference>
<evidence type="ECO:0000256" key="5">
    <source>
        <dbReference type="ARBA" id="ARBA00047761"/>
    </source>
</evidence>
<evidence type="ECO:0000313" key="8">
    <source>
        <dbReference type="EMBL" id="VDN32901.1"/>
    </source>
</evidence>
<evidence type="ECO:0000256" key="4">
    <source>
        <dbReference type="ARBA" id="ARBA00023242"/>
    </source>
</evidence>
<evidence type="ECO:0000256" key="1">
    <source>
        <dbReference type="ARBA" id="ARBA00004123"/>
    </source>
</evidence>